<dbReference type="SUPFAM" id="SSF56112">
    <property type="entry name" value="Protein kinase-like (PK-like)"/>
    <property type="match status" value="1"/>
</dbReference>
<name>A0A853CRH2_9MICO</name>
<evidence type="ECO:0000256" key="4">
    <source>
        <dbReference type="ARBA" id="ARBA00022741"/>
    </source>
</evidence>
<protein>
    <recommendedName>
        <fullName evidence="1">non-specific serine/threonine protein kinase</fullName>
        <ecNumber evidence="1">2.7.11.1</ecNumber>
    </recommendedName>
</protein>
<keyword evidence="5" id="KW-0418">Kinase</keyword>
<evidence type="ECO:0000256" key="3">
    <source>
        <dbReference type="ARBA" id="ARBA00022679"/>
    </source>
</evidence>
<keyword evidence="2" id="KW-0723">Serine/threonine-protein kinase</keyword>
<dbReference type="InterPro" id="IPR011009">
    <property type="entry name" value="Kinase-like_dom_sf"/>
</dbReference>
<evidence type="ECO:0000256" key="2">
    <source>
        <dbReference type="ARBA" id="ARBA00022527"/>
    </source>
</evidence>
<evidence type="ECO:0000313" key="12">
    <source>
        <dbReference type="Proteomes" id="UP000578352"/>
    </source>
</evidence>
<dbReference type="Proteomes" id="UP000578352">
    <property type="component" value="Unassembled WGS sequence"/>
</dbReference>
<dbReference type="GO" id="GO:0005524">
    <property type="term" value="F:ATP binding"/>
    <property type="evidence" value="ECO:0007669"/>
    <property type="project" value="UniProtKB-UniRule"/>
</dbReference>
<evidence type="ECO:0000256" key="7">
    <source>
        <dbReference type="PROSITE-ProRule" id="PRU10141"/>
    </source>
</evidence>
<dbReference type="RefSeq" id="WP_343063452.1">
    <property type="nucleotide sequence ID" value="NZ_BAABEH010000001.1"/>
</dbReference>
<keyword evidence="4 7" id="KW-0547">Nucleotide-binding</keyword>
<dbReference type="EC" id="2.7.11.1" evidence="1"/>
<dbReference type="InterPro" id="IPR017441">
    <property type="entry name" value="Protein_kinase_ATP_BS"/>
</dbReference>
<evidence type="ECO:0000313" key="11">
    <source>
        <dbReference type="EMBL" id="NYJ22503.1"/>
    </source>
</evidence>
<feature type="domain" description="Protein kinase" evidence="10">
    <location>
        <begin position="11"/>
        <end position="274"/>
    </location>
</feature>
<evidence type="ECO:0000256" key="6">
    <source>
        <dbReference type="ARBA" id="ARBA00022840"/>
    </source>
</evidence>
<evidence type="ECO:0000259" key="10">
    <source>
        <dbReference type="PROSITE" id="PS50011"/>
    </source>
</evidence>
<evidence type="ECO:0000256" key="8">
    <source>
        <dbReference type="SAM" id="MobiDB-lite"/>
    </source>
</evidence>
<feature type="compositionally biased region" description="Pro residues" evidence="8">
    <location>
        <begin position="404"/>
        <end position="435"/>
    </location>
</feature>
<keyword evidence="9" id="KW-0812">Transmembrane</keyword>
<dbReference type="GO" id="GO:0004674">
    <property type="term" value="F:protein serine/threonine kinase activity"/>
    <property type="evidence" value="ECO:0007669"/>
    <property type="project" value="UniProtKB-KW"/>
</dbReference>
<dbReference type="Pfam" id="PF00069">
    <property type="entry name" value="Pkinase"/>
    <property type="match status" value="1"/>
</dbReference>
<sequence length="449" mass="45176">MHPDTVLLDRYELRARLGRGGMGTVYRAFDRQLERFVAVKVFAAGEAQEDARRRAEATALARVSHPNLVTLLDAHLSTEGDDGPSFLVLELVDGEDLRSRLDRGPVAPEEAAAIAGGIAEALVVVHGAGMVHRDLKPANILLADPGVPGAMPHAKLADFGIAHLIGAERLTTAGTIIGTAGYLSPEQANVAEPGPPADIYALGLVALESLTGVTEYPGTPLEAVTARLARDPRIPRSLSEDWRGLLGAMTARDPALRPTALEVAVMARELAPQLAGWTLPAVDVPGWVAPTAALPVSELGAGALGAGALRAGALGDAPTAGTDSGPAAGRTDAKRRRVLAGAVAAGAAALVGLALALGGVLAPAFTEPTPSPTGAVGTPRPTPSVVVPAQTVAPAVTTTVAPAAPAPAAPAPAAPVPQKPVPQKPAPQKPAPNPGNGPGHGHGKGKGGG</sequence>
<reference evidence="11 12" key="1">
    <citation type="submission" date="2020-07" db="EMBL/GenBank/DDBJ databases">
        <title>Sequencing the genomes of 1000 actinobacteria strains.</title>
        <authorList>
            <person name="Klenk H.-P."/>
        </authorList>
    </citation>
    <scope>NUCLEOTIDE SEQUENCE [LARGE SCALE GENOMIC DNA]</scope>
    <source>
        <strain evidence="11 12">DSM 15165</strain>
    </source>
</reference>
<keyword evidence="9" id="KW-0472">Membrane</keyword>
<dbReference type="Gene3D" id="1.10.510.10">
    <property type="entry name" value="Transferase(Phosphotransferase) domain 1"/>
    <property type="match status" value="1"/>
</dbReference>
<dbReference type="PROSITE" id="PS50011">
    <property type="entry name" value="PROTEIN_KINASE_DOM"/>
    <property type="match status" value="1"/>
</dbReference>
<evidence type="ECO:0000256" key="5">
    <source>
        <dbReference type="ARBA" id="ARBA00022777"/>
    </source>
</evidence>
<keyword evidence="9" id="KW-1133">Transmembrane helix</keyword>
<dbReference type="PROSITE" id="PS00107">
    <property type="entry name" value="PROTEIN_KINASE_ATP"/>
    <property type="match status" value="1"/>
</dbReference>
<dbReference type="InterPro" id="IPR008271">
    <property type="entry name" value="Ser/Thr_kinase_AS"/>
</dbReference>
<dbReference type="EMBL" id="JACCFL010000001">
    <property type="protein sequence ID" value="NYJ22503.1"/>
    <property type="molecule type" value="Genomic_DNA"/>
</dbReference>
<dbReference type="AlphaFoldDB" id="A0A853CRH2"/>
<dbReference type="SMART" id="SM00220">
    <property type="entry name" value="S_TKc"/>
    <property type="match status" value="1"/>
</dbReference>
<dbReference type="PANTHER" id="PTHR43289">
    <property type="entry name" value="MITOGEN-ACTIVATED PROTEIN KINASE KINASE KINASE 20-RELATED"/>
    <property type="match status" value="1"/>
</dbReference>
<dbReference type="PROSITE" id="PS00108">
    <property type="entry name" value="PROTEIN_KINASE_ST"/>
    <property type="match status" value="1"/>
</dbReference>
<evidence type="ECO:0000256" key="9">
    <source>
        <dbReference type="SAM" id="Phobius"/>
    </source>
</evidence>
<comment type="caution">
    <text evidence="11">The sequence shown here is derived from an EMBL/GenBank/DDBJ whole genome shotgun (WGS) entry which is preliminary data.</text>
</comment>
<organism evidence="11 12">
    <name type="scientific">Leifsonia shinshuensis</name>
    <dbReference type="NCBI Taxonomy" id="150026"/>
    <lineage>
        <taxon>Bacteria</taxon>
        <taxon>Bacillati</taxon>
        <taxon>Actinomycetota</taxon>
        <taxon>Actinomycetes</taxon>
        <taxon>Micrococcales</taxon>
        <taxon>Microbacteriaceae</taxon>
        <taxon>Leifsonia</taxon>
    </lineage>
</organism>
<feature type="binding site" evidence="7">
    <location>
        <position position="40"/>
    </location>
    <ligand>
        <name>ATP</name>
        <dbReference type="ChEBI" id="CHEBI:30616"/>
    </ligand>
</feature>
<keyword evidence="3" id="KW-0808">Transferase</keyword>
<gene>
    <name evidence="11" type="ORF">HNR13_000790</name>
</gene>
<feature type="region of interest" description="Disordered" evidence="8">
    <location>
        <begin position="403"/>
        <end position="449"/>
    </location>
</feature>
<evidence type="ECO:0000256" key="1">
    <source>
        <dbReference type="ARBA" id="ARBA00012513"/>
    </source>
</evidence>
<keyword evidence="6 7" id="KW-0067">ATP-binding</keyword>
<dbReference type="Gene3D" id="3.30.200.20">
    <property type="entry name" value="Phosphorylase Kinase, domain 1"/>
    <property type="match status" value="1"/>
</dbReference>
<proteinExistence type="predicted"/>
<dbReference type="PANTHER" id="PTHR43289:SF6">
    <property type="entry name" value="SERINE_THREONINE-PROTEIN KINASE NEKL-3"/>
    <property type="match status" value="1"/>
</dbReference>
<feature type="transmembrane region" description="Helical" evidence="9">
    <location>
        <begin position="338"/>
        <end position="362"/>
    </location>
</feature>
<accession>A0A853CRH2</accession>
<dbReference type="InterPro" id="IPR000719">
    <property type="entry name" value="Prot_kinase_dom"/>
</dbReference>
<dbReference type="CDD" id="cd14014">
    <property type="entry name" value="STKc_PknB_like"/>
    <property type="match status" value="1"/>
</dbReference>